<dbReference type="OrthoDB" id="10056419at2759"/>
<gene>
    <name evidence="2" type="ORF">BJG266_LOCUS8679</name>
    <name evidence="3" type="ORF">QVE165_LOCUS11180</name>
</gene>
<proteinExistence type="predicted"/>
<comment type="caution">
    <text evidence="3">The sequence shown here is derived from an EMBL/GenBank/DDBJ whole genome shotgun (WGS) entry which is preliminary data.</text>
</comment>
<feature type="transmembrane region" description="Helical" evidence="1">
    <location>
        <begin position="153"/>
        <end position="171"/>
    </location>
</feature>
<evidence type="ECO:0000313" key="2">
    <source>
        <dbReference type="EMBL" id="CAF0866766.1"/>
    </source>
</evidence>
<sequence>MGLCRTLCKIFGHYSQFYFVTIASILGTGILGLPVTLSKSGFWPFVISFLVCYLVQILTIFFFTEVLQKAYYRNVEILQESDKDNAPIHMEKHELHTYGSDYDLASRQEYGEFAELRDMVVPSRAYKSDIIKRCLPNHHSLGELLLPCFLRQLFTLTVLFTLLCFLVSYALAGSQAFATLFRVPYVTMIPVFCWTWAFVIIFLHAFIQPIISVFTLLKALLFTGTVVVTLLVGLKIRNPVHDDYSAMGDSFLMSTIALGGLMNVMPLMFSKIKQTREEIIGFNTALFLGLTTCVILNILWCWSILAIVPQESTCLSSSINDTIQMAVNLLNESQTQGHCVLSSSLAKAQSDGEISTVPLSKILDNGDYHYFKYVSFIVQLFIVTSISVSFLTMGSALHHTIKGVVDAYWNPTLEAETNLRKYGNAFEYITVRRIIQWIFSIIIFSIVFGIAMSNPKGFITILEEAASLFQNIEIGLFLAIMTYKVTSHEYSKYTLPFQLPRCKTVFFIMASNSGYNEYNSHGRRPYIGFEGLFANEKSTNYSSENTSSSNYSKTVSSSSKLHENSHLISPRICTSVLSAAYTEINTIWFKEKWLTYSDNHKETFLILNTDRTKYLTVQTAIHQKSFINNKLPLICRPECLLIRTQSNNKSLVLPNSTISLECLFDRKNRSDAKRFQGKLSAIICESNEINSKLMFYKDLKRNHWYVFFNDPTPLSQSYSNMLSNEEQYQFESISDDNLNYSSQLHFPLNALHNHPVTYVYIVKNLNDNY</sequence>
<feature type="transmembrane region" description="Helical" evidence="1">
    <location>
        <begin position="42"/>
        <end position="63"/>
    </location>
</feature>
<feature type="transmembrane region" description="Helical" evidence="1">
    <location>
        <begin position="17"/>
        <end position="36"/>
    </location>
</feature>
<dbReference type="PANTHER" id="PTHR16189">
    <property type="entry name" value="TRANSMEMBRANE PROTEIN 104-RELATED"/>
    <property type="match status" value="1"/>
</dbReference>
<feature type="transmembrane region" description="Helical" evidence="1">
    <location>
        <begin position="183"/>
        <end position="203"/>
    </location>
</feature>
<evidence type="ECO:0000313" key="4">
    <source>
        <dbReference type="Proteomes" id="UP000663832"/>
    </source>
</evidence>
<keyword evidence="4" id="KW-1185">Reference proteome</keyword>
<evidence type="ECO:0000313" key="3">
    <source>
        <dbReference type="EMBL" id="CAF0932483.1"/>
    </source>
</evidence>
<dbReference type="EMBL" id="CAJNOI010000027">
    <property type="protein sequence ID" value="CAF0866766.1"/>
    <property type="molecule type" value="Genomic_DNA"/>
</dbReference>
<name>A0A814BTD0_9BILA</name>
<keyword evidence="1" id="KW-0812">Transmembrane</keyword>
<feature type="transmembrane region" description="Helical" evidence="1">
    <location>
        <begin position="210"/>
        <end position="231"/>
    </location>
</feature>
<evidence type="ECO:0000256" key="1">
    <source>
        <dbReference type="SAM" id="Phobius"/>
    </source>
</evidence>
<feature type="transmembrane region" description="Helical" evidence="1">
    <location>
        <begin position="370"/>
        <end position="392"/>
    </location>
</feature>
<dbReference type="EMBL" id="CAJNOM010000053">
    <property type="protein sequence ID" value="CAF0932483.1"/>
    <property type="molecule type" value="Genomic_DNA"/>
</dbReference>
<keyword evidence="1" id="KW-0472">Membrane</keyword>
<feature type="transmembrane region" description="Helical" evidence="1">
    <location>
        <begin position="251"/>
        <end position="269"/>
    </location>
</feature>
<accession>A0A814BTD0</accession>
<dbReference type="AlphaFoldDB" id="A0A814BTD0"/>
<feature type="transmembrane region" description="Helical" evidence="1">
    <location>
        <begin position="281"/>
        <end position="308"/>
    </location>
</feature>
<reference evidence="3" key="1">
    <citation type="submission" date="2021-02" db="EMBL/GenBank/DDBJ databases">
        <authorList>
            <person name="Nowell W R."/>
        </authorList>
    </citation>
    <scope>NUCLEOTIDE SEQUENCE</scope>
</reference>
<keyword evidence="1" id="KW-1133">Transmembrane helix</keyword>
<organism evidence="3 4">
    <name type="scientific">Adineta steineri</name>
    <dbReference type="NCBI Taxonomy" id="433720"/>
    <lineage>
        <taxon>Eukaryota</taxon>
        <taxon>Metazoa</taxon>
        <taxon>Spiralia</taxon>
        <taxon>Gnathifera</taxon>
        <taxon>Rotifera</taxon>
        <taxon>Eurotatoria</taxon>
        <taxon>Bdelloidea</taxon>
        <taxon>Adinetida</taxon>
        <taxon>Adinetidae</taxon>
        <taxon>Adineta</taxon>
    </lineage>
</organism>
<dbReference type="Proteomes" id="UP000663877">
    <property type="component" value="Unassembled WGS sequence"/>
</dbReference>
<feature type="transmembrane region" description="Helical" evidence="1">
    <location>
        <begin position="434"/>
        <end position="453"/>
    </location>
</feature>
<protein>
    <submittedName>
        <fullName evidence="3">Uncharacterized protein</fullName>
    </submittedName>
</protein>
<dbReference type="PANTHER" id="PTHR16189:SF6">
    <property type="entry name" value="AMINO ACID TRANSPORTER TRANSMEMBRANE DOMAIN-CONTAINING PROTEIN"/>
    <property type="match status" value="1"/>
</dbReference>
<dbReference type="Proteomes" id="UP000663832">
    <property type="component" value="Unassembled WGS sequence"/>
</dbReference>